<keyword evidence="2" id="KW-0645">Protease</keyword>
<dbReference type="GO" id="GO:0006508">
    <property type="term" value="P:proteolysis"/>
    <property type="evidence" value="ECO:0007669"/>
    <property type="project" value="InterPro"/>
</dbReference>
<dbReference type="PANTHER" id="PTHR34385">
    <property type="entry name" value="D-ALANYL-D-ALANINE CARBOXYPEPTIDASE"/>
    <property type="match status" value="1"/>
</dbReference>
<dbReference type="InterPro" id="IPR003709">
    <property type="entry name" value="VanY-like_core_dom"/>
</dbReference>
<proteinExistence type="predicted"/>
<dbReference type="Proteomes" id="UP000294257">
    <property type="component" value="Unassembled WGS sequence"/>
</dbReference>
<dbReference type="SMR" id="A0A4V2ES54"/>
<dbReference type="GO" id="GO:0004180">
    <property type="term" value="F:carboxypeptidase activity"/>
    <property type="evidence" value="ECO:0007669"/>
    <property type="project" value="UniProtKB-KW"/>
</dbReference>
<evidence type="ECO:0000313" key="2">
    <source>
        <dbReference type="EMBL" id="RZS36383.1"/>
    </source>
</evidence>
<dbReference type="Pfam" id="PF02557">
    <property type="entry name" value="VanY"/>
    <property type="match status" value="1"/>
</dbReference>
<sequence length="189" mass="20801">MTRLVVSVMVALVLALAVVTTLGATSRLSLAHEKVAGQAEAVLVEVPGPETGSPCPLDARYVDEQPNGLRADVLDAWHRLREAARNRQVPLCLNDGKRSIGQQQREFDDAVRRFGARELAAKYVLPPEKSMHVKGIAVDVQPYAAADWVERNGRALGWCRRYQNEKWHFEYDPGYVTAGCPPLLPSATG</sequence>
<name>A0A4V2ES54_9PSEU</name>
<dbReference type="EMBL" id="SGWQ01000007">
    <property type="protein sequence ID" value="RZS36383.1"/>
    <property type="molecule type" value="Genomic_DNA"/>
</dbReference>
<dbReference type="InterPro" id="IPR009045">
    <property type="entry name" value="Zn_M74/Hedgehog-like"/>
</dbReference>
<evidence type="ECO:0000259" key="1">
    <source>
        <dbReference type="Pfam" id="PF02557"/>
    </source>
</evidence>
<feature type="domain" description="D-alanyl-D-alanine carboxypeptidase-like core" evidence="1">
    <location>
        <begin position="69"/>
        <end position="171"/>
    </location>
</feature>
<keyword evidence="3" id="KW-1185">Reference proteome</keyword>
<comment type="caution">
    <text evidence="2">The sequence shown here is derived from an EMBL/GenBank/DDBJ whole genome shotgun (WGS) entry which is preliminary data.</text>
</comment>
<gene>
    <name evidence="2" type="ORF">EV193_10764</name>
</gene>
<dbReference type="PANTHER" id="PTHR34385:SF1">
    <property type="entry name" value="PEPTIDOGLYCAN L-ALANYL-D-GLUTAMATE ENDOPEPTIDASE CWLK"/>
    <property type="match status" value="1"/>
</dbReference>
<dbReference type="AlphaFoldDB" id="A0A4V2ES54"/>
<accession>A0A4V2ES54</accession>
<dbReference type="InterPro" id="IPR052179">
    <property type="entry name" value="DD-CPase-like"/>
</dbReference>
<reference evidence="2 3" key="1">
    <citation type="submission" date="2019-02" db="EMBL/GenBank/DDBJ databases">
        <title>Genomic Encyclopedia of Type Strains, Phase IV (KMG-IV): sequencing the most valuable type-strain genomes for metagenomic binning, comparative biology and taxonomic classification.</title>
        <authorList>
            <person name="Goeker M."/>
        </authorList>
    </citation>
    <scope>NUCLEOTIDE SEQUENCE [LARGE SCALE GENOMIC DNA]</scope>
    <source>
        <strain evidence="2 3">DSM 101727</strain>
    </source>
</reference>
<organism evidence="2 3">
    <name type="scientific">Herbihabitans rhizosphaerae</name>
    <dbReference type="NCBI Taxonomy" id="1872711"/>
    <lineage>
        <taxon>Bacteria</taxon>
        <taxon>Bacillati</taxon>
        <taxon>Actinomycetota</taxon>
        <taxon>Actinomycetes</taxon>
        <taxon>Pseudonocardiales</taxon>
        <taxon>Pseudonocardiaceae</taxon>
        <taxon>Herbihabitans</taxon>
    </lineage>
</organism>
<keyword evidence="2" id="KW-0121">Carboxypeptidase</keyword>
<evidence type="ECO:0000313" key="3">
    <source>
        <dbReference type="Proteomes" id="UP000294257"/>
    </source>
</evidence>
<dbReference type="RefSeq" id="WP_242613544.1">
    <property type="nucleotide sequence ID" value="NZ_SGWQ01000007.1"/>
</dbReference>
<dbReference type="Gene3D" id="3.30.1380.10">
    <property type="match status" value="1"/>
</dbReference>
<keyword evidence="2" id="KW-0378">Hydrolase</keyword>
<protein>
    <submittedName>
        <fullName evidence="2">D-alanyl-D-alanine carboxypeptidase-like protein</fullName>
    </submittedName>
</protein>
<dbReference type="SUPFAM" id="SSF55166">
    <property type="entry name" value="Hedgehog/DD-peptidase"/>
    <property type="match status" value="1"/>
</dbReference>